<dbReference type="Proteomes" id="UP000283589">
    <property type="component" value="Unassembled WGS sequence"/>
</dbReference>
<sequence length="411" mass="46002">MRRKMRRTVVLTILLAYGSVVLFGQNVTLYNTNIVDVEGGKVVPGMTVHVKNGMIARIVKAKKRIKKGQTDYTGTYLMPGLIDSHTHWGNNTMKASYMREMAESYLADGVTTVRDAGGDARNVKLYKVKQDSGVIVGPDVYFSSLWAGPSYYGGRERLDTRGHVTENAPWSQKIKDTTSFEQLERMILEAKEFGCTGLKLYNNISFDMLKKIVPLCREHGLKAWGHFAIFPAVAREVVEAGCETVSHVYLIDGMEGFTRSFKTKRFSPAEVEHRASIFREMARQGTILDATVLICMNDYRKEFVPRYVSEAYRLGVKIATGTDWVRLENGRINSVFMDELYLLTDSCGMSIPDVLRAATIVGAEVLGQVDKLGVIREGAEADLIVLKSNPLESLQALRQQLALYMNGKKVK</sequence>
<dbReference type="AlphaFoldDB" id="A0A412WWH1"/>
<name>A0A412WWH1_9BACT</name>
<dbReference type="InterPro" id="IPR032466">
    <property type="entry name" value="Metal_Hydrolase"/>
</dbReference>
<dbReference type="Gene3D" id="3.40.50.10910">
    <property type="entry name" value="Amidohydrolase"/>
    <property type="match status" value="1"/>
</dbReference>
<proteinExistence type="predicted"/>
<dbReference type="InterPro" id="IPR011059">
    <property type="entry name" value="Metal-dep_hydrolase_composite"/>
</dbReference>
<protein>
    <recommendedName>
        <fullName evidence="1">Amidohydrolase-related domain-containing protein</fullName>
    </recommendedName>
</protein>
<evidence type="ECO:0000259" key="1">
    <source>
        <dbReference type="Pfam" id="PF01979"/>
    </source>
</evidence>
<comment type="caution">
    <text evidence="2">The sequence shown here is derived from an EMBL/GenBank/DDBJ whole genome shotgun (WGS) entry which is preliminary data.</text>
</comment>
<dbReference type="EMBL" id="QRZA01000028">
    <property type="protein sequence ID" value="RGV31739.1"/>
    <property type="molecule type" value="Genomic_DNA"/>
</dbReference>
<dbReference type="Gene3D" id="1.20.58.520">
    <property type="entry name" value="Amidohydrolase"/>
    <property type="match status" value="1"/>
</dbReference>
<accession>A0A412WWH1</accession>
<dbReference type="PANTHER" id="PTHR43135:SF3">
    <property type="entry name" value="ALPHA-D-RIBOSE 1-METHYLPHOSPHONATE 5-TRIPHOSPHATE DIPHOSPHATASE"/>
    <property type="match status" value="1"/>
</dbReference>
<reference evidence="2 3" key="1">
    <citation type="submission" date="2018-08" db="EMBL/GenBank/DDBJ databases">
        <title>A genome reference for cultivated species of the human gut microbiota.</title>
        <authorList>
            <person name="Zou Y."/>
            <person name="Xue W."/>
            <person name="Luo G."/>
        </authorList>
    </citation>
    <scope>NUCLEOTIDE SEQUENCE [LARGE SCALE GENOMIC DNA]</scope>
    <source>
        <strain evidence="2 3">AF14-49</strain>
    </source>
</reference>
<dbReference type="Pfam" id="PF01979">
    <property type="entry name" value="Amidohydro_1"/>
    <property type="match status" value="1"/>
</dbReference>
<dbReference type="GO" id="GO:0016810">
    <property type="term" value="F:hydrolase activity, acting on carbon-nitrogen (but not peptide) bonds"/>
    <property type="evidence" value="ECO:0007669"/>
    <property type="project" value="InterPro"/>
</dbReference>
<dbReference type="Gene3D" id="2.30.40.10">
    <property type="entry name" value="Urease, subunit C, domain 1"/>
    <property type="match status" value="1"/>
</dbReference>
<dbReference type="InterPro" id="IPR006680">
    <property type="entry name" value="Amidohydro-rel"/>
</dbReference>
<dbReference type="SUPFAM" id="SSF51338">
    <property type="entry name" value="Composite domain of metallo-dependent hydrolases"/>
    <property type="match status" value="1"/>
</dbReference>
<feature type="domain" description="Amidohydrolase-related" evidence="1">
    <location>
        <begin position="76"/>
        <end position="399"/>
    </location>
</feature>
<gene>
    <name evidence="2" type="ORF">DWW18_16520</name>
</gene>
<dbReference type="InterPro" id="IPR051781">
    <property type="entry name" value="Metallo-dep_Hydrolase"/>
</dbReference>
<dbReference type="SUPFAM" id="SSF51556">
    <property type="entry name" value="Metallo-dependent hydrolases"/>
    <property type="match status" value="1"/>
</dbReference>
<dbReference type="PANTHER" id="PTHR43135">
    <property type="entry name" value="ALPHA-D-RIBOSE 1-METHYLPHOSPHONATE 5-TRIPHOSPHATE DIPHOSPHATASE"/>
    <property type="match status" value="1"/>
</dbReference>
<evidence type="ECO:0000313" key="3">
    <source>
        <dbReference type="Proteomes" id="UP000283589"/>
    </source>
</evidence>
<dbReference type="Gene3D" id="3.30.110.90">
    <property type="entry name" value="Amidohydrolase"/>
    <property type="match status" value="1"/>
</dbReference>
<organism evidence="2 3">
    <name type="scientific">Butyricimonas virosa</name>
    <dbReference type="NCBI Taxonomy" id="544645"/>
    <lineage>
        <taxon>Bacteria</taxon>
        <taxon>Pseudomonadati</taxon>
        <taxon>Bacteroidota</taxon>
        <taxon>Bacteroidia</taxon>
        <taxon>Bacteroidales</taxon>
        <taxon>Odoribacteraceae</taxon>
        <taxon>Butyricimonas</taxon>
    </lineage>
</organism>
<evidence type="ECO:0000313" key="2">
    <source>
        <dbReference type="EMBL" id="RGV31739.1"/>
    </source>
</evidence>